<name>A0A392RT68_9FABA</name>
<dbReference type="GO" id="GO:0016301">
    <property type="term" value="F:kinase activity"/>
    <property type="evidence" value="ECO:0007669"/>
    <property type="project" value="UniProtKB-KW"/>
</dbReference>
<reference evidence="1 2" key="1">
    <citation type="journal article" date="2018" name="Front. Plant Sci.">
        <title>Red Clover (Trifolium pratense) and Zigzag Clover (T. medium) - A Picture of Genomic Similarities and Differences.</title>
        <authorList>
            <person name="Dluhosova J."/>
            <person name="Istvanek J."/>
            <person name="Nedelnik J."/>
            <person name="Repkova J."/>
        </authorList>
    </citation>
    <scope>NUCLEOTIDE SEQUENCE [LARGE SCALE GENOMIC DNA]</scope>
    <source>
        <strain evidence="2">cv. 10/8</strain>
        <tissue evidence="1">Leaf</tissue>
    </source>
</reference>
<keyword evidence="1" id="KW-0418">Kinase</keyword>
<proteinExistence type="predicted"/>
<dbReference type="EMBL" id="LXQA010266438">
    <property type="protein sequence ID" value="MCI39347.1"/>
    <property type="molecule type" value="Genomic_DNA"/>
</dbReference>
<dbReference type="AlphaFoldDB" id="A0A392RT68"/>
<keyword evidence="2" id="KW-1185">Reference proteome</keyword>
<sequence>MESPSTTGDTKKVAVRSSIVESLRGCGLSGMRIDKEDLKKQLTMPQYLRFAMRDSIRLQDPTAG</sequence>
<dbReference type="Proteomes" id="UP000265520">
    <property type="component" value="Unassembled WGS sequence"/>
</dbReference>
<keyword evidence="1" id="KW-0808">Transferase</keyword>
<accession>A0A392RT68</accession>
<evidence type="ECO:0000313" key="1">
    <source>
        <dbReference type="EMBL" id="MCI39347.1"/>
    </source>
</evidence>
<evidence type="ECO:0000313" key="2">
    <source>
        <dbReference type="Proteomes" id="UP000265520"/>
    </source>
</evidence>
<comment type="caution">
    <text evidence="1">The sequence shown here is derived from an EMBL/GenBank/DDBJ whole genome shotgun (WGS) entry which is preliminary data.</text>
</comment>
<protein>
    <submittedName>
        <fullName evidence="1">Diacylglycerol kinase</fullName>
    </submittedName>
</protein>
<feature type="non-terminal residue" evidence="1">
    <location>
        <position position="64"/>
    </location>
</feature>
<organism evidence="1 2">
    <name type="scientific">Trifolium medium</name>
    <dbReference type="NCBI Taxonomy" id="97028"/>
    <lineage>
        <taxon>Eukaryota</taxon>
        <taxon>Viridiplantae</taxon>
        <taxon>Streptophyta</taxon>
        <taxon>Embryophyta</taxon>
        <taxon>Tracheophyta</taxon>
        <taxon>Spermatophyta</taxon>
        <taxon>Magnoliopsida</taxon>
        <taxon>eudicotyledons</taxon>
        <taxon>Gunneridae</taxon>
        <taxon>Pentapetalae</taxon>
        <taxon>rosids</taxon>
        <taxon>fabids</taxon>
        <taxon>Fabales</taxon>
        <taxon>Fabaceae</taxon>
        <taxon>Papilionoideae</taxon>
        <taxon>50 kb inversion clade</taxon>
        <taxon>NPAAA clade</taxon>
        <taxon>Hologalegina</taxon>
        <taxon>IRL clade</taxon>
        <taxon>Trifolieae</taxon>
        <taxon>Trifolium</taxon>
    </lineage>
</organism>